<dbReference type="AlphaFoldDB" id="A0A9P0H2W4"/>
<comment type="subcellular location">
    <subcellularLocation>
        <location evidence="1 11">Cytoplasm</location>
    </subcellularLocation>
</comment>
<evidence type="ECO:0000256" key="5">
    <source>
        <dbReference type="ARBA" id="ARBA00022670"/>
    </source>
</evidence>
<dbReference type="EC" id="3.4.22.-" evidence="11"/>
<evidence type="ECO:0000313" key="13">
    <source>
        <dbReference type="EMBL" id="CAH1391590.1"/>
    </source>
</evidence>
<evidence type="ECO:0000256" key="10">
    <source>
        <dbReference type="ARBA" id="ARBA00029362"/>
    </source>
</evidence>
<evidence type="ECO:0000256" key="3">
    <source>
        <dbReference type="ARBA" id="ARBA00022448"/>
    </source>
</evidence>
<dbReference type="EMBL" id="OV725077">
    <property type="protein sequence ID" value="CAH1391590.1"/>
    <property type="molecule type" value="Genomic_DNA"/>
</dbReference>
<dbReference type="Pfam" id="PF03416">
    <property type="entry name" value="Peptidase_C54"/>
    <property type="match status" value="1"/>
</dbReference>
<dbReference type="GO" id="GO:0000423">
    <property type="term" value="P:mitophagy"/>
    <property type="evidence" value="ECO:0007669"/>
    <property type="project" value="TreeGrafter"/>
</dbReference>
<gene>
    <name evidence="13" type="ORF">NEZAVI_LOCUS2585</name>
</gene>
<evidence type="ECO:0000256" key="4">
    <source>
        <dbReference type="ARBA" id="ARBA00022490"/>
    </source>
</evidence>
<dbReference type="InterPro" id="IPR038765">
    <property type="entry name" value="Papain-like_cys_pep_sf"/>
</dbReference>
<keyword evidence="5 11" id="KW-0645">Protease</keyword>
<proteinExistence type="inferred from homology"/>
<dbReference type="GO" id="GO:0000045">
    <property type="term" value="P:autophagosome assembly"/>
    <property type="evidence" value="ECO:0007669"/>
    <property type="project" value="TreeGrafter"/>
</dbReference>
<evidence type="ECO:0000259" key="12">
    <source>
        <dbReference type="Pfam" id="PF03416"/>
    </source>
</evidence>
<comment type="catalytic activity">
    <reaction evidence="10">
        <text>[protein]-C-terminal L-amino acid-glycyl-phosphatidylethanolamide + H2O = [protein]-C-terminal L-amino acid-glycine + a 1,2-diacyl-sn-glycero-3-phosphoethanolamine</text>
        <dbReference type="Rhea" id="RHEA:67548"/>
        <dbReference type="Rhea" id="RHEA-COMP:17323"/>
        <dbReference type="Rhea" id="RHEA-COMP:17324"/>
        <dbReference type="ChEBI" id="CHEBI:15377"/>
        <dbReference type="ChEBI" id="CHEBI:64612"/>
        <dbReference type="ChEBI" id="CHEBI:172940"/>
        <dbReference type="ChEBI" id="CHEBI:172941"/>
    </reaction>
    <physiologicalReaction direction="left-to-right" evidence="10">
        <dbReference type="Rhea" id="RHEA:67549"/>
    </physiologicalReaction>
</comment>
<feature type="domain" description="Peptidase C54 catalytic" evidence="12">
    <location>
        <begin position="61"/>
        <end position="330"/>
    </location>
</feature>
<keyword evidence="9 11" id="KW-0072">Autophagy</keyword>
<dbReference type="PANTHER" id="PTHR22624:SF49">
    <property type="entry name" value="CYSTEINE PROTEASE"/>
    <property type="match status" value="1"/>
</dbReference>
<dbReference type="GO" id="GO:0019786">
    <property type="term" value="F:protein-phosphatidylethanolamide deconjugating activity"/>
    <property type="evidence" value="ECO:0007669"/>
    <property type="project" value="InterPro"/>
</dbReference>
<keyword evidence="14" id="KW-1185">Reference proteome</keyword>
<sequence>MEFKQLIKRRSGNKLLYWTNMDMMFEAYLAHESGHLEDDIPQTREPVWILGKRYIAMHDFEAIRRDIKSRLWFSYRKGFVAIGDSSYTTDKGWGCMLRCGQMLIAQALINLHLGRDWEWTPSCHDVRYLKLLKMFEDRRSSPYSIHQIALMGASEGKQVGDWFGPNTVAQVLKKLSVYDEWSNLAVHVALDNTIVVNEIRNLCIQERRGREWKPLALIIPLRLGINEINAVYINSLKTCFTMRQSIGVIGGKPNHALYFIGCVGNDVIFLDPHTTQNVGFVERKEMEHERKIDASYHLSQASRSHILHMDPSIAVGFFCKTENDFDSLCHDIKERFMLEKQPLFELVENRHVHKGQRNRQFDDSDEDFELLG</sequence>
<reference evidence="13" key="1">
    <citation type="submission" date="2022-01" db="EMBL/GenBank/DDBJ databases">
        <authorList>
            <person name="King R."/>
        </authorList>
    </citation>
    <scope>NUCLEOTIDE SEQUENCE</scope>
</reference>
<dbReference type="InterPro" id="IPR046792">
    <property type="entry name" value="Peptidase_C54_cat"/>
</dbReference>
<dbReference type="GO" id="GO:0005737">
    <property type="term" value="C:cytoplasm"/>
    <property type="evidence" value="ECO:0007669"/>
    <property type="project" value="UniProtKB-SubCell"/>
</dbReference>
<dbReference type="GO" id="GO:0004197">
    <property type="term" value="F:cysteine-type endopeptidase activity"/>
    <property type="evidence" value="ECO:0007669"/>
    <property type="project" value="TreeGrafter"/>
</dbReference>
<dbReference type="PANTHER" id="PTHR22624">
    <property type="entry name" value="CYSTEINE PROTEASE ATG4"/>
    <property type="match status" value="1"/>
</dbReference>
<comment type="function">
    <text evidence="11">Cysteine protease that plays a key role in autophagy by mediating both proteolytic activation and delipidation of ATG8 family proteins.</text>
</comment>
<evidence type="ECO:0000256" key="2">
    <source>
        <dbReference type="ARBA" id="ARBA00010958"/>
    </source>
</evidence>
<keyword evidence="6 11" id="KW-0378">Hydrolase</keyword>
<protein>
    <recommendedName>
        <fullName evidence="11">Cysteine protease</fullName>
        <ecNumber evidence="11">3.4.22.-</ecNumber>
    </recommendedName>
</protein>
<keyword evidence="8 11" id="KW-0653">Protein transport</keyword>
<dbReference type="InterPro" id="IPR005078">
    <property type="entry name" value="Peptidase_C54"/>
</dbReference>
<evidence type="ECO:0000256" key="7">
    <source>
        <dbReference type="ARBA" id="ARBA00022807"/>
    </source>
</evidence>
<evidence type="ECO:0000256" key="9">
    <source>
        <dbReference type="ARBA" id="ARBA00023006"/>
    </source>
</evidence>
<organism evidence="13 14">
    <name type="scientific">Nezara viridula</name>
    <name type="common">Southern green stink bug</name>
    <name type="synonym">Cimex viridulus</name>
    <dbReference type="NCBI Taxonomy" id="85310"/>
    <lineage>
        <taxon>Eukaryota</taxon>
        <taxon>Metazoa</taxon>
        <taxon>Ecdysozoa</taxon>
        <taxon>Arthropoda</taxon>
        <taxon>Hexapoda</taxon>
        <taxon>Insecta</taxon>
        <taxon>Pterygota</taxon>
        <taxon>Neoptera</taxon>
        <taxon>Paraneoptera</taxon>
        <taxon>Hemiptera</taxon>
        <taxon>Heteroptera</taxon>
        <taxon>Panheteroptera</taxon>
        <taxon>Pentatomomorpha</taxon>
        <taxon>Pentatomoidea</taxon>
        <taxon>Pentatomidae</taxon>
        <taxon>Pentatominae</taxon>
        <taxon>Nezara</taxon>
    </lineage>
</organism>
<keyword evidence="7" id="KW-0788">Thiol protease</keyword>
<dbReference type="GO" id="GO:0035973">
    <property type="term" value="P:aggrephagy"/>
    <property type="evidence" value="ECO:0007669"/>
    <property type="project" value="TreeGrafter"/>
</dbReference>
<evidence type="ECO:0000256" key="11">
    <source>
        <dbReference type="RuleBase" id="RU363115"/>
    </source>
</evidence>
<dbReference type="GO" id="GO:0034727">
    <property type="term" value="P:piecemeal microautophagy of the nucleus"/>
    <property type="evidence" value="ECO:0007669"/>
    <property type="project" value="TreeGrafter"/>
</dbReference>
<evidence type="ECO:0000313" key="14">
    <source>
        <dbReference type="Proteomes" id="UP001152798"/>
    </source>
</evidence>
<evidence type="ECO:0000256" key="6">
    <source>
        <dbReference type="ARBA" id="ARBA00022801"/>
    </source>
</evidence>
<dbReference type="OrthoDB" id="2960936at2759"/>
<dbReference type="Proteomes" id="UP001152798">
    <property type="component" value="Chromosome 1"/>
</dbReference>
<keyword evidence="3" id="KW-0813">Transport</keyword>
<comment type="similarity">
    <text evidence="2 11">Belongs to the peptidase C54 family.</text>
</comment>
<dbReference type="GO" id="GO:0016485">
    <property type="term" value="P:protein processing"/>
    <property type="evidence" value="ECO:0007669"/>
    <property type="project" value="TreeGrafter"/>
</dbReference>
<evidence type="ECO:0000256" key="8">
    <source>
        <dbReference type="ARBA" id="ARBA00022927"/>
    </source>
</evidence>
<accession>A0A9P0H2W4</accession>
<evidence type="ECO:0000256" key="1">
    <source>
        <dbReference type="ARBA" id="ARBA00004496"/>
    </source>
</evidence>
<dbReference type="GO" id="GO:0015031">
    <property type="term" value="P:protein transport"/>
    <property type="evidence" value="ECO:0007669"/>
    <property type="project" value="UniProtKB-KW"/>
</dbReference>
<keyword evidence="4 11" id="KW-0963">Cytoplasm</keyword>
<dbReference type="SUPFAM" id="SSF54001">
    <property type="entry name" value="Cysteine proteinases"/>
    <property type="match status" value="1"/>
</dbReference>
<name>A0A9P0H2W4_NEZVI</name>